<evidence type="ECO:0000256" key="2">
    <source>
        <dbReference type="PIRSR" id="PIRSR018249-2"/>
    </source>
</evidence>
<evidence type="ECO:0000256" key="1">
    <source>
        <dbReference type="PIRSR" id="PIRSR018249-1"/>
    </source>
</evidence>
<keyword evidence="1" id="KW-0479">Metal-binding</keyword>
<dbReference type="PANTHER" id="PTHR42912:SF45">
    <property type="entry name" value="23S RRNA (GUANINE(745)-N(1))-METHYLTRANSFERASE"/>
    <property type="match status" value="1"/>
</dbReference>
<name>A0A923I891_9FIRM</name>
<feature type="binding site" evidence="1">
    <location>
        <position position="17"/>
    </location>
    <ligand>
        <name>Zn(2+)</name>
        <dbReference type="ChEBI" id="CHEBI:29105"/>
    </ligand>
</feature>
<evidence type="ECO:0000313" key="6">
    <source>
        <dbReference type="Proteomes" id="UP000659630"/>
    </source>
</evidence>
<accession>A0A923I891</accession>
<dbReference type="GO" id="GO:0008168">
    <property type="term" value="F:methyltransferase activity"/>
    <property type="evidence" value="ECO:0007669"/>
    <property type="project" value="UniProtKB-KW"/>
</dbReference>
<evidence type="ECO:0000313" key="5">
    <source>
        <dbReference type="EMBL" id="MBC5580063.1"/>
    </source>
</evidence>
<dbReference type="InterPro" id="IPR041698">
    <property type="entry name" value="Methyltransf_25"/>
</dbReference>
<dbReference type="AlphaFoldDB" id="A0A923I891"/>
<gene>
    <name evidence="5" type="ORF">H8S23_00915</name>
</gene>
<dbReference type="InterPro" id="IPR048647">
    <property type="entry name" value="RlmA_N"/>
</dbReference>
<feature type="binding site" evidence="1">
    <location>
        <position position="30"/>
    </location>
    <ligand>
        <name>Zn(2+)</name>
        <dbReference type="ChEBI" id="CHEBI:29105"/>
    </ligand>
</feature>
<dbReference type="InterPro" id="IPR050508">
    <property type="entry name" value="Methyltransf_Superfamily"/>
</dbReference>
<dbReference type="GO" id="GO:0032259">
    <property type="term" value="P:methylation"/>
    <property type="evidence" value="ECO:0007669"/>
    <property type="project" value="UniProtKB-KW"/>
</dbReference>
<dbReference type="Proteomes" id="UP000659630">
    <property type="component" value="Unassembled WGS sequence"/>
</dbReference>
<sequence length="280" mass="30819">MSGEEVRDKSLFCCPVCGGPLLRAGRALRCAAGHSFDLAAQGYVNLLPANKKHSAAPGDGKEMVAARRAFLEAGWYAPFSEALCRIVPACLKDIKTPAVLDAGCGEGYYTGRLAKALRPGARIAAFDISKEAVRLAAQRYRDVEFAVAGVFDIPAADGAMDCLVNIFAPMAQAEFLRVLRPGGFLLYAVPGPRHLFGLKSVLYEQPYENPVRQTEYPGFRFCRRVPVAGRITLSGREEIRALFAMTPYYWKTPRAGAEKLEQLDALQTEIEFDFLLYQKK</sequence>
<feature type="binding site" evidence="1">
    <location>
        <position position="14"/>
    </location>
    <ligand>
        <name>Zn(2+)</name>
        <dbReference type="ChEBI" id="CHEBI:29105"/>
    </ligand>
</feature>
<dbReference type="GO" id="GO:0046872">
    <property type="term" value="F:metal ion binding"/>
    <property type="evidence" value="ECO:0007669"/>
    <property type="project" value="UniProtKB-KW"/>
</dbReference>
<keyword evidence="5" id="KW-0489">Methyltransferase</keyword>
<dbReference type="EMBL" id="JACONZ010000001">
    <property type="protein sequence ID" value="MBC5580063.1"/>
    <property type="molecule type" value="Genomic_DNA"/>
</dbReference>
<keyword evidence="2" id="KW-0949">S-adenosyl-L-methionine</keyword>
<dbReference type="Pfam" id="PF21302">
    <property type="entry name" value="Zn_ribbon_RlmA"/>
    <property type="match status" value="1"/>
</dbReference>
<reference evidence="5" key="1">
    <citation type="submission" date="2020-08" db="EMBL/GenBank/DDBJ databases">
        <title>Genome public.</title>
        <authorList>
            <person name="Liu C."/>
            <person name="Sun Q."/>
        </authorList>
    </citation>
    <scope>NUCLEOTIDE SEQUENCE</scope>
    <source>
        <strain evidence="5">BX8</strain>
    </source>
</reference>
<comment type="caution">
    <text evidence="5">The sequence shown here is derived from an EMBL/GenBank/DDBJ whole genome shotgun (WGS) entry which is preliminary data.</text>
</comment>
<feature type="binding site" evidence="2">
    <location>
        <begin position="106"/>
        <end position="107"/>
    </location>
    <ligand>
        <name>S-adenosyl-L-methionine</name>
        <dbReference type="ChEBI" id="CHEBI:59789"/>
    </ligand>
</feature>
<feature type="binding site" evidence="2">
    <location>
        <position position="194"/>
    </location>
    <ligand>
        <name>S-adenosyl-L-methionine</name>
        <dbReference type="ChEBI" id="CHEBI:59789"/>
    </ligand>
</feature>
<keyword evidence="1" id="KW-0862">Zinc</keyword>
<evidence type="ECO:0000259" key="4">
    <source>
        <dbReference type="Pfam" id="PF21302"/>
    </source>
</evidence>
<feature type="domain" description="23S rRNA (guanine(745)-N(1))-methyltransferase N-terminal" evidence="4">
    <location>
        <begin position="12"/>
        <end position="54"/>
    </location>
</feature>
<feature type="binding site" evidence="1">
    <location>
        <position position="34"/>
    </location>
    <ligand>
        <name>Zn(2+)</name>
        <dbReference type="ChEBI" id="CHEBI:29105"/>
    </ligand>
</feature>
<dbReference type="InterPro" id="IPR029063">
    <property type="entry name" value="SAM-dependent_MTases_sf"/>
</dbReference>
<feature type="binding site" evidence="2">
    <location>
        <position position="76"/>
    </location>
    <ligand>
        <name>S-adenosyl-L-methionine</name>
        <dbReference type="ChEBI" id="CHEBI:59789"/>
    </ligand>
</feature>
<dbReference type="InterPro" id="IPR016718">
    <property type="entry name" value="rRNA_m1G-MeTrfase_A_prd"/>
</dbReference>
<proteinExistence type="predicted"/>
<keyword evidence="5" id="KW-0808">Transferase</keyword>
<dbReference type="PIRSF" id="PIRSF018249">
    <property type="entry name" value="MyrA_prd"/>
    <property type="match status" value="1"/>
</dbReference>
<dbReference type="PANTHER" id="PTHR42912">
    <property type="entry name" value="METHYLTRANSFERASE"/>
    <property type="match status" value="1"/>
</dbReference>
<evidence type="ECO:0000259" key="3">
    <source>
        <dbReference type="Pfam" id="PF13649"/>
    </source>
</evidence>
<dbReference type="Gene3D" id="3.40.50.150">
    <property type="entry name" value="Vaccinia Virus protein VP39"/>
    <property type="match status" value="1"/>
</dbReference>
<organism evidence="5 6">
    <name type="scientific">Anaerofilum hominis</name>
    <dbReference type="NCBI Taxonomy" id="2763016"/>
    <lineage>
        <taxon>Bacteria</taxon>
        <taxon>Bacillati</taxon>
        <taxon>Bacillota</taxon>
        <taxon>Clostridia</taxon>
        <taxon>Eubacteriales</taxon>
        <taxon>Oscillospiraceae</taxon>
        <taxon>Anaerofilum</taxon>
    </lineage>
</organism>
<protein>
    <submittedName>
        <fullName evidence="5">Methyltransferase domain-containing protein</fullName>
    </submittedName>
</protein>
<keyword evidence="6" id="KW-1185">Reference proteome</keyword>
<dbReference type="SUPFAM" id="SSF53335">
    <property type="entry name" value="S-adenosyl-L-methionine-dependent methyltransferases"/>
    <property type="match status" value="1"/>
</dbReference>
<feature type="domain" description="Methyltransferase" evidence="3">
    <location>
        <begin position="99"/>
        <end position="183"/>
    </location>
</feature>
<dbReference type="CDD" id="cd02440">
    <property type="entry name" value="AdoMet_MTases"/>
    <property type="match status" value="1"/>
</dbReference>
<dbReference type="Pfam" id="PF13649">
    <property type="entry name" value="Methyltransf_25"/>
    <property type="match status" value="1"/>
</dbReference>